<dbReference type="AlphaFoldDB" id="A0A9R0F1J7"/>
<gene>
    <name evidence="4" type="primary">LOC118281173</name>
</gene>
<dbReference type="RefSeq" id="XP_050556948.1">
    <property type="nucleotide sequence ID" value="XM_050700991.1"/>
</dbReference>
<sequence>MLRCVSYICVGLILFQVAIARPPTYPKMEDISQKPRSARKSSDTIDSSKENSLESVVLAIDTGVKKFMAGKTKPSNIVDDVAKQLLKYAKNSGKPVYKRSGVQDYNIKPELIHLQSSDKPSVVLEINSKSIVNVLKDLLQSKSVHEYIDPYTKKAAVIYRAVRDELDKSEANEMRNTE</sequence>
<feature type="chain" id="PRO_5040307113" evidence="2">
    <location>
        <begin position="21"/>
        <end position="178"/>
    </location>
</feature>
<reference evidence="4" key="1">
    <citation type="submission" date="2025-08" db="UniProtKB">
        <authorList>
            <consortium name="RefSeq"/>
        </authorList>
    </citation>
    <scope>IDENTIFICATION</scope>
    <source>
        <tissue evidence="4">Whole larval tissue</tissue>
    </source>
</reference>
<feature type="region of interest" description="Disordered" evidence="1">
    <location>
        <begin position="26"/>
        <end position="47"/>
    </location>
</feature>
<dbReference type="OrthoDB" id="7488768at2759"/>
<protein>
    <submittedName>
        <fullName evidence="4">Uncharacterized protein LOC118281173</fullName>
    </submittedName>
</protein>
<dbReference type="Proteomes" id="UP000829999">
    <property type="component" value="Chromosome 19"/>
</dbReference>
<evidence type="ECO:0000256" key="2">
    <source>
        <dbReference type="SAM" id="SignalP"/>
    </source>
</evidence>
<accession>A0A9R0F1J7</accession>
<dbReference type="GeneID" id="118281173"/>
<feature type="signal peptide" evidence="2">
    <location>
        <begin position="1"/>
        <end position="20"/>
    </location>
</feature>
<name>A0A9R0F1J7_SPOFR</name>
<keyword evidence="3" id="KW-1185">Reference proteome</keyword>
<evidence type="ECO:0000313" key="4">
    <source>
        <dbReference type="RefSeq" id="XP_050556948.1"/>
    </source>
</evidence>
<proteinExistence type="predicted"/>
<organism evidence="3 4">
    <name type="scientific">Spodoptera frugiperda</name>
    <name type="common">Fall armyworm</name>
    <dbReference type="NCBI Taxonomy" id="7108"/>
    <lineage>
        <taxon>Eukaryota</taxon>
        <taxon>Metazoa</taxon>
        <taxon>Ecdysozoa</taxon>
        <taxon>Arthropoda</taxon>
        <taxon>Hexapoda</taxon>
        <taxon>Insecta</taxon>
        <taxon>Pterygota</taxon>
        <taxon>Neoptera</taxon>
        <taxon>Endopterygota</taxon>
        <taxon>Lepidoptera</taxon>
        <taxon>Glossata</taxon>
        <taxon>Ditrysia</taxon>
        <taxon>Noctuoidea</taxon>
        <taxon>Noctuidae</taxon>
        <taxon>Amphipyrinae</taxon>
        <taxon>Spodoptera</taxon>
    </lineage>
</organism>
<keyword evidence="2" id="KW-0732">Signal</keyword>
<evidence type="ECO:0000256" key="1">
    <source>
        <dbReference type="SAM" id="MobiDB-lite"/>
    </source>
</evidence>
<evidence type="ECO:0000313" key="3">
    <source>
        <dbReference type="Proteomes" id="UP000829999"/>
    </source>
</evidence>